<dbReference type="SMART" id="SM00992">
    <property type="entry name" value="YccV-like"/>
    <property type="match status" value="1"/>
</dbReference>
<comment type="caution">
    <text evidence="3">The sequence shown here is derived from an EMBL/GenBank/DDBJ whole genome shotgun (WGS) entry which is preliminary data.</text>
</comment>
<dbReference type="InterPro" id="IPR053189">
    <property type="entry name" value="Clp_protease_adapter_ClpF"/>
</dbReference>
<dbReference type="Gene3D" id="2.30.30.390">
    <property type="entry name" value="Hemimethylated DNA-binding domain"/>
    <property type="match status" value="1"/>
</dbReference>
<dbReference type="Pfam" id="PF08755">
    <property type="entry name" value="YccV-like"/>
    <property type="match status" value="1"/>
</dbReference>
<evidence type="ECO:0000313" key="4">
    <source>
        <dbReference type="Proteomes" id="UP001230051"/>
    </source>
</evidence>
<dbReference type="PANTHER" id="PTHR48439">
    <property type="entry name" value="HEMIMETHYLATED DNA-BINDING DOMAIN-CONTAINING PROTEIN"/>
    <property type="match status" value="1"/>
</dbReference>
<evidence type="ECO:0000313" key="3">
    <source>
        <dbReference type="EMBL" id="KAK1170795.1"/>
    </source>
</evidence>
<name>A0AAD8GAK9_ACIOX</name>
<gene>
    <name evidence="3" type="ORF">AOXY_G7727</name>
</gene>
<feature type="signal peptide" evidence="1">
    <location>
        <begin position="1"/>
        <end position="20"/>
    </location>
</feature>
<sequence>MPQINAVAVIQISLLLSALPAQYLICKWTGSNVAQQQRATRRLLSTWNNFRTSYLNLDAWQDWLRHWVSKFTSTAVNEEDDPQGESPALEVLLFQNEKEYFGGSADIRSPRAPAVLYRVGQVVREKDKEMIGVIVGWDERLKAPREWTTKMYSDKKHLEDVPHYKVIFNGPNPKAILVGYIPQTALESVTGIKPDIPTLDSYFTHFDGEQFIMQAWLKALYPHD</sequence>
<dbReference type="SUPFAM" id="SSF141255">
    <property type="entry name" value="YccV-like"/>
    <property type="match status" value="1"/>
</dbReference>
<protein>
    <recommendedName>
        <fullName evidence="2">Hemimethylated DNA-binding domain-containing protein</fullName>
    </recommendedName>
</protein>
<reference evidence="3" key="1">
    <citation type="submission" date="2022-02" db="EMBL/GenBank/DDBJ databases">
        <title>Atlantic sturgeon de novo genome assembly.</title>
        <authorList>
            <person name="Stock M."/>
            <person name="Klopp C."/>
            <person name="Guiguen Y."/>
            <person name="Cabau C."/>
            <person name="Parinello H."/>
            <person name="Santidrian Yebra-Pimentel E."/>
            <person name="Kuhl H."/>
            <person name="Dirks R.P."/>
            <person name="Guessner J."/>
            <person name="Wuertz S."/>
            <person name="Du K."/>
            <person name="Schartl M."/>
        </authorList>
    </citation>
    <scope>NUCLEOTIDE SEQUENCE</scope>
    <source>
        <strain evidence="3">STURGEONOMICS-FGT-2020</strain>
        <tissue evidence="3">Whole blood</tissue>
    </source>
</reference>
<accession>A0AAD8GAK9</accession>
<evidence type="ECO:0000259" key="2">
    <source>
        <dbReference type="SMART" id="SM00992"/>
    </source>
</evidence>
<keyword evidence="4" id="KW-1185">Reference proteome</keyword>
<dbReference type="NCBIfam" id="TIGR02097">
    <property type="entry name" value="yccV"/>
    <property type="match status" value="1"/>
</dbReference>
<dbReference type="PANTHER" id="PTHR48439:SF1">
    <property type="entry name" value="HEMIMETHYLATED DNA-BINDING DOMAIN-CONTAINING PROTEIN"/>
    <property type="match status" value="1"/>
</dbReference>
<feature type="domain" description="Hemimethylated DNA-binding" evidence="2">
    <location>
        <begin position="114"/>
        <end position="214"/>
    </location>
</feature>
<dbReference type="EMBL" id="JAGXEW010000006">
    <property type="protein sequence ID" value="KAK1170795.1"/>
    <property type="molecule type" value="Genomic_DNA"/>
</dbReference>
<feature type="chain" id="PRO_5042011848" description="Hemimethylated DNA-binding domain-containing protein" evidence="1">
    <location>
        <begin position="21"/>
        <end position="224"/>
    </location>
</feature>
<organism evidence="3 4">
    <name type="scientific">Acipenser oxyrinchus oxyrinchus</name>
    <dbReference type="NCBI Taxonomy" id="40147"/>
    <lineage>
        <taxon>Eukaryota</taxon>
        <taxon>Metazoa</taxon>
        <taxon>Chordata</taxon>
        <taxon>Craniata</taxon>
        <taxon>Vertebrata</taxon>
        <taxon>Euteleostomi</taxon>
        <taxon>Actinopterygii</taxon>
        <taxon>Chondrostei</taxon>
        <taxon>Acipenseriformes</taxon>
        <taxon>Acipenseridae</taxon>
        <taxon>Acipenser</taxon>
    </lineage>
</organism>
<evidence type="ECO:0000256" key="1">
    <source>
        <dbReference type="SAM" id="SignalP"/>
    </source>
</evidence>
<dbReference type="InterPro" id="IPR036623">
    <property type="entry name" value="Hemimethylated_DNA-bd_sf"/>
</dbReference>
<keyword evidence="1" id="KW-0732">Signal</keyword>
<dbReference type="InterPro" id="IPR011722">
    <property type="entry name" value="Hemimethylated_DNA-bd_dom"/>
</dbReference>
<dbReference type="Proteomes" id="UP001230051">
    <property type="component" value="Unassembled WGS sequence"/>
</dbReference>
<dbReference type="GO" id="GO:0003677">
    <property type="term" value="F:DNA binding"/>
    <property type="evidence" value="ECO:0007669"/>
    <property type="project" value="InterPro"/>
</dbReference>
<proteinExistence type="predicted"/>
<dbReference type="AlphaFoldDB" id="A0AAD8GAK9"/>